<accession>A0A1Y1ZKA6</accession>
<sequence>MVPFTPYPGLKLDVHKLEGTLKYTLFRNDMQIAKSEISEFETDGDEPVTLIKTENGQPQGTCISAVGINMVLIKNPGRLKLEFEGKSGGCGSWIFEGIQHGGRSVGTQTDGVVMKEIGVQKFAVETKDMEIQTNAVGTNDAHVRITGLEARMPTSTMEMQDTGVQTNLLPGELCAAGQNRPDNKQGTEDDSVDRMDILKHLYLEGGRGDMFERIHIDLETREFFFGGFLGSKQRFREDMKFVSARTTTAAVSMDQFLEAVRTCLPGMDTPSPERPTRGSKYVDYSTTDTENEVSEGEESESKGEDTFSTTEEVVTSDEEGITMDEECIVSDEGSRQDAISDEVNTSIENATSYPATAPKLNGVPYPKAVPFPKEAPYINATTVHEPKPKRKTSDQDLDDRHNGYTLNDLRKKRQKLQSHGQLQNVMLWYEMRELMYLDYKIPKVEQAQSEARTPNQSIIHVRVAMRHCLRARILRCLSTAP</sequence>
<dbReference type="OrthoDB" id="3797581at2759"/>
<feature type="compositionally biased region" description="Acidic residues" evidence="1">
    <location>
        <begin position="289"/>
        <end position="298"/>
    </location>
</feature>
<evidence type="ECO:0000313" key="3">
    <source>
        <dbReference type="Proteomes" id="UP000193144"/>
    </source>
</evidence>
<comment type="caution">
    <text evidence="2">The sequence shown here is derived from an EMBL/GenBank/DDBJ whole genome shotgun (WGS) entry which is preliminary data.</text>
</comment>
<evidence type="ECO:0000313" key="2">
    <source>
        <dbReference type="EMBL" id="ORY10629.1"/>
    </source>
</evidence>
<feature type="region of interest" description="Disordered" evidence="1">
    <location>
        <begin position="265"/>
        <end position="317"/>
    </location>
</feature>
<name>A0A1Y1ZKA6_9PLEO</name>
<feature type="region of interest" description="Disordered" evidence="1">
    <location>
        <begin position="380"/>
        <end position="412"/>
    </location>
</feature>
<keyword evidence="3" id="KW-1185">Reference proteome</keyword>
<dbReference type="Proteomes" id="UP000193144">
    <property type="component" value="Unassembled WGS sequence"/>
</dbReference>
<dbReference type="AlphaFoldDB" id="A0A1Y1ZKA6"/>
<organism evidence="2 3">
    <name type="scientific">Clohesyomyces aquaticus</name>
    <dbReference type="NCBI Taxonomy" id="1231657"/>
    <lineage>
        <taxon>Eukaryota</taxon>
        <taxon>Fungi</taxon>
        <taxon>Dikarya</taxon>
        <taxon>Ascomycota</taxon>
        <taxon>Pezizomycotina</taxon>
        <taxon>Dothideomycetes</taxon>
        <taxon>Pleosporomycetidae</taxon>
        <taxon>Pleosporales</taxon>
        <taxon>Lindgomycetaceae</taxon>
        <taxon>Clohesyomyces</taxon>
    </lineage>
</organism>
<proteinExistence type="predicted"/>
<feature type="compositionally biased region" description="Basic and acidic residues" evidence="1">
    <location>
        <begin position="391"/>
        <end position="402"/>
    </location>
</feature>
<protein>
    <submittedName>
        <fullName evidence="2">Uncharacterized protein</fullName>
    </submittedName>
</protein>
<dbReference type="EMBL" id="MCFA01000070">
    <property type="protein sequence ID" value="ORY10629.1"/>
    <property type="molecule type" value="Genomic_DNA"/>
</dbReference>
<reference evidence="2 3" key="1">
    <citation type="submission" date="2016-07" db="EMBL/GenBank/DDBJ databases">
        <title>Pervasive Adenine N6-methylation of Active Genes in Fungi.</title>
        <authorList>
            <consortium name="DOE Joint Genome Institute"/>
            <person name="Mondo S.J."/>
            <person name="Dannebaum R.O."/>
            <person name="Kuo R.C."/>
            <person name="Labutti K."/>
            <person name="Haridas S."/>
            <person name="Kuo A."/>
            <person name="Salamov A."/>
            <person name="Ahrendt S.R."/>
            <person name="Lipzen A."/>
            <person name="Sullivan W."/>
            <person name="Andreopoulos W.B."/>
            <person name="Clum A."/>
            <person name="Lindquist E."/>
            <person name="Daum C."/>
            <person name="Ramamoorthy G.K."/>
            <person name="Gryganskyi A."/>
            <person name="Culley D."/>
            <person name="Magnuson J.K."/>
            <person name="James T.Y."/>
            <person name="O'Malley M.A."/>
            <person name="Stajich J.E."/>
            <person name="Spatafora J.W."/>
            <person name="Visel A."/>
            <person name="Grigoriev I.V."/>
        </authorList>
    </citation>
    <scope>NUCLEOTIDE SEQUENCE [LARGE SCALE GENOMIC DNA]</scope>
    <source>
        <strain evidence="2 3">CBS 115471</strain>
    </source>
</reference>
<evidence type="ECO:0000256" key="1">
    <source>
        <dbReference type="SAM" id="MobiDB-lite"/>
    </source>
</evidence>
<gene>
    <name evidence="2" type="ORF">BCR34DRAFT_664824</name>
</gene>